<evidence type="ECO:0008006" key="4">
    <source>
        <dbReference type="Google" id="ProtNLM"/>
    </source>
</evidence>
<name>A0A517Y017_9BACT</name>
<keyword evidence="1" id="KW-0812">Transmembrane</keyword>
<keyword evidence="1" id="KW-0472">Membrane</keyword>
<evidence type="ECO:0000256" key="1">
    <source>
        <dbReference type="SAM" id="Phobius"/>
    </source>
</evidence>
<keyword evidence="1" id="KW-1133">Transmembrane helix</keyword>
<dbReference type="InterPro" id="IPR012902">
    <property type="entry name" value="N_methyl_site"/>
</dbReference>
<dbReference type="RefSeq" id="WP_145243211.1">
    <property type="nucleotide sequence ID" value="NZ_CP036273.1"/>
</dbReference>
<dbReference type="OrthoDB" id="9889734at2"/>
<evidence type="ECO:0000313" key="3">
    <source>
        <dbReference type="Proteomes" id="UP000319576"/>
    </source>
</evidence>
<evidence type="ECO:0000313" key="2">
    <source>
        <dbReference type="EMBL" id="QDU23109.1"/>
    </source>
</evidence>
<keyword evidence="3" id="KW-1185">Reference proteome</keyword>
<dbReference type="EMBL" id="CP036273">
    <property type="protein sequence ID" value="QDU23109.1"/>
    <property type="molecule type" value="Genomic_DNA"/>
</dbReference>
<organism evidence="2 3">
    <name type="scientific">Urbifossiella limnaea</name>
    <dbReference type="NCBI Taxonomy" id="2528023"/>
    <lineage>
        <taxon>Bacteria</taxon>
        <taxon>Pseudomonadati</taxon>
        <taxon>Planctomycetota</taxon>
        <taxon>Planctomycetia</taxon>
        <taxon>Gemmatales</taxon>
        <taxon>Gemmataceae</taxon>
        <taxon>Urbifossiella</taxon>
    </lineage>
</organism>
<dbReference type="AlphaFoldDB" id="A0A517Y017"/>
<proteinExistence type="predicted"/>
<reference evidence="2 3" key="1">
    <citation type="submission" date="2019-02" db="EMBL/GenBank/DDBJ databases">
        <title>Deep-cultivation of Planctomycetes and their phenomic and genomic characterization uncovers novel biology.</title>
        <authorList>
            <person name="Wiegand S."/>
            <person name="Jogler M."/>
            <person name="Boedeker C."/>
            <person name="Pinto D."/>
            <person name="Vollmers J."/>
            <person name="Rivas-Marin E."/>
            <person name="Kohn T."/>
            <person name="Peeters S.H."/>
            <person name="Heuer A."/>
            <person name="Rast P."/>
            <person name="Oberbeckmann S."/>
            <person name="Bunk B."/>
            <person name="Jeske O."/>
            <person name="Meyerdierks A."/>
            <person name="Storesund J.E."/>
            <person name="Kallscheuer N."/>
            <person name="Luecker S."/>
            <person name="Lage O.M."/>
            <person name="Pohl T."/>
            <person name="Merkel B.J."/>
            <person name="Hornburger P."/>
            <person name="Mueller R.-W."/>
            <person name="Bruemmer F."/>
            <person name="Labrenz M."/>
            <person name="Spormann A.M."/>
            <person name="Op den Camp H."/>
            <person name="Overmann J."/>
            <person name="Amann R."/>
            <person name="Jetten M.S.M."/>
            <person name="Mascher T."/>
            <person name="Medema M.H."/>
            <person name="Devos D.P."/>
            <person name="Kaster A.-K."/>
            <person name="Ovreas L."/>
            <person name="Rohde M."/>
            <person name="Galperin M.Y."/>
            <person name="Jogler C."/>
        </authorList>
    </citation>
    <scope>NUCLEOTIDE SEQUENCE [LARGE SCALE GENOMIC DNA]</scope>
    <source>
        <strain evidence="2 3">ETA_A1</strain>
    </source>
</reference>
<gene>
    <name evidence="2" type="ORF">ETAA1_51000</name>
</gene>
<feature type="transmembrane region" description="Helical" evidence="1">
    <location>
        <begin position="12"/>
        <end position="35"/>
    </location>
</feature>
<sequence>MGRRTGRRAGFTLLEMVVVMWGMGVAMAVGGFVLVTAFRATKLGEAADTRTAYRAELGRVFRADVARAEAAPEMHNDLSAGADRLFLRLPGGAVVTYEWTDEGLFRAEGQSRMPLPLGSAQERVEFPRPANGVATLRLVQTIPGGVVRTAEVSAALGGDAR</sequence>
<dbReference type="NCBIfam" id="TIGR02532">
    <property type="entry name" value="IV_pilin_GFxxxE"/>
    <property type="match status" value="1"/>
</dbReference>
<accession>A0A517Y017</accession>
<dbReference type="Proteomes" id="UP000319576">
    <property type="component" value="Chromosome"/>
</dbReference>
<dbReference type="KEGG" id="uli:ETAA1_51000"/>
<protein>
    <recommendedName>
        <fullName evidence="4">Prepilin-type N-terminal cleavage/methylation domain-containing protein</fullName>
    </recommendedName>
</protein>